<evidence type="ECO:0000256" key="3">
    <source>
        <dbReference type="PROSITE-ProRule" id="PRU00221"/>
    </source>
</evidence>
<evidence type="ECO:0000313" key="7">
    <source>
        <dbReference type="EMBL" id="CAG9318217.1"/>
    </source>
</evidence>
<keyword evidence="6" id="KW-0472">Membrane</keyword>
<feature type="transmembrane region" description="Helical" evidence="6">
    <location>
        <begin position="969"/>
        <end position="989"/>
    </location>
</feature>
<keyword evidence="2" id="KW-0677">Repeat</keyword>
<reference evidence="7" key="1">
    <citation type="submission" date="2021-09" db="EMBL/GenBank/DDBJ databases">
        <authorList>
            <consortium name="AG Swart"/>
            <person name="Singh M."/>
            <person name="Singh A."/>
            <person name="Seah K."/>
            <person name="Emmerich C."/>
        </authorList>
    </citation>
    <scope>NUCLEOTIDE SEQUENCE</scope>
    <source>
        <strain evidence="7">ATCC30299</strain>
    </source>
</reference>
<dbReference type="InterPro" id="IPR011047">
    <property type="entry name" value="Quinoprotein_ADH-like_sf"/>
</dbReference>
<dbReference type="SUPFAM" id="SSF50978">
    <property type="entry name" value="WD40 repeat-like"/>
    <property type="match status" value="1"/>
</dbReference>
<dbReference type="InterPro" id="IPR019775">
    <property type="entry name" value="WD40_repeat_CS"/>
</dbReference>
<dbReference type="PANTHER" id="PTHR19848">
    <property type="entry name" value="WD40 REPEAT PROTEIN"/>
    <property type="match status" value="1"/>
</dbReference>
<proteinExistence type="predicted"/>
<accession>A0AAU9ITN8</accession>
<comment type="caution">
    <text evidence="7">The sequence shown here is derived from an EMBL/GenBank/DDBJ whole genome shotgun (WGS) entry which is preliminary data.</text>
</comment>
<name>A0AAU9ITN8_9CILI</name>
<keyword evidence="6" id="KW-1133">Transmembrane helix</keyword>
<organism evidence="7 8">
    <name type="scientific">Blepharisma stoltei</name>
    <dbReference type="NCBI Taxonomy" id="1481888"/>
    <lineage>
        <taxon>Eukaryota</taxon>
        <taxon>Sar</taxon>
        <taxon>Alveolata</taxon>
        <taxon>Ciliophora</taxon>
        <taxon>Postciliodesmatophora</taxon>
        <taxon>Heterotrichea</taxon>
        <taxon>Heterotrichida</taxon>
        <taxon>Blepharismidae</taxon>
        <taxon>Blepharisma</taxon>
    </lineage>
</organism>
<gene>
    <name evidence="7" type="ORF">BSTOLATCC_MIC20697</name>
</gene>
<feature type="repeat" description="WD" evidence="3">
    <location>
        <begin position="394"/>
        <end position="435"/>
    </location>
</feature>
<keyword evidence="8" id="KW-1185">Reference proteome</keyword>
<dbReference type="Pfam" id="PF00400">
    <property type="entry name" value="WD40"/>
    <property type="match status" value="6"/>
</dbReference>
<feature type="region of interest" description="Disordered" evidence="5">
    <location>
        <begin position="1"/>
        <end position="54"/>
    </location>
</feature>
<dbReference type="PROSITE" id="PS50294">
    <property type="entry name" value="WD_REPEATS_REGION"/>
    <property type="match status" value="4"/>
</dbReference>
<dbReference type="Proteomes" id="UP001162131">
    <property type="component" value="Unassembled WGS sequence"/>
</dbReference>
<feature type="transmembrane region" description="Helical" evidence="6">
    <location>
        <begin position="940"/>
        <end position="963"/>
    </location>
</feature>
<dbReference type="Gene3D" id="1.20.120.20">
    <property type="entry name" value="Apolipoprotein"/>
    <property type="match status" value="1"/>
</dbReference>
<feature type="repeat" description="WD" evidence="3">
    <location>
        <begin position="229"/>
        <end position="270"/>
    </location>
</feature>
<dbReference type="CDD" id="cd00200">
    <property type="entry name" value="WD40"/>
    <property type="match status" value="1"/>
</dbReference>
<dbReference type="InterPro" id="IPR001680">
    <property type="entry name" value="WD40_rpt"/>
</dbReference>
<feature type="transmembrane region" description="Helical" evidence="6">
    <location>
        <begin position="1001"/>
        <end position="1018"/>
    </location>
</feature>
<protein>
    <submittedName>
        <fullName evidence="7">Uncharacterized protein</fullName>
    </submittedName>
</protein>
<feature type="repeat" description="WD" evidence="3">
    <location>
        <begin position="312"/>
        <end position="353"/>
    </location>
</feature>
<dbReference type="InterPro" id="IPR015943">
    <property type="entry name" value="WD40/YVTN_repeat-like_dom_sf"/>
</dbReference>
<keyword evidence="4" id="KW-0175">Coiled coil</keyword>
<evidence type="ECO:0000256" key="4">
    <source>
        <dbReference type="SAM" id="Coils"/>
    </source>
</evidence>
<dbReference type="InterPro" id="IPR020472">
    <property type="entry name" value="WD40_PAC1"/>
</dbReference>
<feature type="transmembrane region" description="Helical" evidence="6">
    <location>
        <begin position="1030"/>
        <end position="1048"/>
    </location>
</feature>
<dbReference type="PROSITE" id="PS00678">
    <property type="entry name" value="WD_REPEATS_1"/>
    <property type="match status" value="3"/>
</dbReference>
<dbReference type="PROSITE" id="PS50082">
    <property type="entry name" value="WD_REPEATS_2"/>
    <property type="match status" value="7"/>
</dbReference>
<evidence type="ECO:0000256" key="2">
    <source>
        <dbReference type="ARBA" id="ARBA00022737"/>
    </source>
</evidence>
<evidence type="ECO:0000256" key="6">
    <source>
        <dbReference type="SAM" id="Phobius"/>
    </source>
</evidence>
<dbReference type="SUPFAM" id="SSF50998">
    <property type="entry name" value="Quinoprotein alcohol dehydrogenase-like"/>
    <property type="match status" value="1"/>
</dbReference>
<feature type="repeat" description="WD" evidence="3">
    <location>
        <begin position="629"/>
        <end position="670"/>
    </location>
</feature>
<feature type="repeat" description="WD" evidence="3">
    <location>
        <begin position="187"/>
        <end position="228"/>
    </location>
</feature>
<evidence type="ECO:0000313" key="8">
    <source>
        <dbReference type="Proteomes" id="UP001162131"/>
    </source>
</evidence>
<feature type="coiled-coil region" evidence="4">
    <location>
        <begin position="1355"/>
        <end position="1415"/>
    </location>
</feature>
<dbReference type="PRINTS" id="PR00320">
    <property type="entry name" value="GPROTEINBRPT"/>
</dbReference>
<feature type="repeat" description="WD" evidence="3">
    <location>
        <begin position="587"/>
        <end position="628"/>
    </location>
</feature>
<sequence length="1773" mass="202822">MSGSQLKIPLLKGFGSSDSKDTNEPKIGFPKPSMPSQNNPAPNPLLGLIQPPSANDPANKEIEMTAPSQFLTSLLFKQVPIASSKDEIKSIDTNLGIFHPIEKILDFRGTGIRRIQGSTQFLINSLEGGIAIYDNATKLVTTKAPKMLKSPIYSVIPKSDLSVLYTCSGDGLIRVLNYQNLNEISQFSGHNKDVTMMVLSPDEKWLYSGGKDATVRVWNLEDPNEKSLLYRHDREITVMDITDDGIYLATGGNDRVVRMYHTGEKEVKAALGPLGEVSSVKFSLLNTKIAAGGKDAIIKIWEMDSWNLLHVLSGHEQPVTGIAFLNNDEWLVSSSHDSTIKIWLIESNNYEISLSEHKGEINGLIADENNIYSIGKDWRLMVWPIPKTNKRSMLSGHETDITNILISSTRQQIFCFTSDNKVTVWNYITEEKVETIDMNFTAYTAAMTPDEKSIIGWTLDSRLGIYDITTKTTSFFELTEEILVSLIMISPDGSHIVIGEEASKAVKVYSFDTTLKLALKGSFSGHDVDLSCLAMTRDLIYLFSGDESGEIIKYDVRNIFSPPTINETKGEIAAKGTIEVVDTQFKLSGHHASISDMKISKDNTHMASGSYDKTIRVWNLAKNNCIKTIQHHTNRISSLYFTNNGEHLMATSLDNTVSIWNYSNYTLLTTFKFKKDCKMITCNADEKYLFIVEADEISVQQNPLTNQSFSIYGPVDNILRYYYYVKRILNEDPPKFEADMDKMVIMPMMMNTIHLYSYFNMPQHLSDGLSANGAFFNSAKKLNPLSLSVSRNYTECVNVILNNIGFLVKENPFIVAPIEDQLITLNERGYNTLDNLYYDLLTKVKNSDIPRYCTSNAPLPINFQSKIMIPSVGDFLGPEYFQYEQQSLAFEHTAVKIPMVLGSSESIKFLKSIVNSPNSEILRTKFIQFILEEKWKIIRWVMLCEALVYLGFLGLFAIYSLYFLNENTLIIPLVVINVVELFYEFYKIAVEGTQGWLKPSNYIGIFRCIIFLFYLYCIDYDKYRDLTPHLLVFLTFVAWIQGIGYFRLFEKTRYMIKLLKEVITDMISFMSLLFYSTLSFTLIFISVGAKSSDPFSMMLIKSYLLDLADFSYDSYETVEWIIFLIASILNPLIMLNLLISIIGDTFDRVQEGIVIADQKELCELIISGENLLFWRRNYNEKSYLQRCRVEEAVEEDEWGGKTREIKSAISEVQEILESSIEKNVATIAQIEEGISKVSSSMSMNQTMMSDGMTGKIIIMRDHINQRINRMNDEMNEKFELLEKEMHNKIYKVNNDIDVEHTELTDKITKETHDLYLNIRHFHKILHEKLDKMYAESNELITSVHEDLGNYLQKMNGELKDNLNYLNQNLNKIHEELNQKIDDSNAEIKEILAKLNEDMKNLAKDIAERVNEVHKEVNKNTQRIEEGNIITENMKNLLSEKIDKSQSHLSDILAKNNEDMRSLDHAMNEKINQVHSDVNKNSQKLDENKQLLESIGKLIDSKIESSNSKLIEILAKMTEEMKSIDKSTTEKINGIHLELNNHAEKIEANNQINDRLNSSISDLDVSIQKLIKESNSDIFGRQEKVSNQLSELSSELVTLAKSFKDKTESLELMIRNSETHNDESIRIHGEEVKQVINKLLEDSQVQFDQRVKQQEEELKAFIRESFENTKNESERGAHDKNEELRIFIQSSLKNMEKYSVESSNKQEKSIKEYIKNSLDTIESKNSERINKQEEDLKAYIQQSVEYLKDFNEGKIREQEEVLKKFIRESLGGDQ</sequence>
<dbReference type="SMART" id="SM00320">
    <property type="entry name" value="WD40"/>
    <property type="match status" value="10"/>
</dbReference>
<evidence type="ECO:0000256" key="1">
    <source>
        <dbReference type="ARBA" id="ARBA00022574"/>
    </source>
</evidence>
<feature type="transmembrane region" description="Helical" evidence="6">
    <location>
        <begin position="1120"/>
        <end position="1139"/>
    </location>
</feature>
<dbReference type="Gene3D" id="2.130.10.10">
    <property type="entry name" value="YVTN repeat-like/Quinoprotein amine dehydrogenase"/>
    <property type="match status" value="3"/>
</dbReference>
<keyword evidence="1 3" id="KW-0853">WD repeat</keyword>
<feature type="transmembrane region" description="Helical" evidence="6">
    <location>
        <begin position="1069"/>
        <end position="1089"/>
    </location>
</feature>
<keyword evidence="6" id="KW-0812">Transmembrane</keyword>
<dbReference type="PANTHER" id="PTHR19848:SF8">
    <property type="entry name" value="F-BOX AND WD REPEAT DOMAIN CONTAINING 7"/>
    <property type="match status" value="1"/>
</dbReference>
<dbReference type="InterPro" id="IPR036322">
    <property type="entry name" value="WD40_repeat_dom_sf"/>
</dbReference>
<feature type="repeat" description="WD" evidence="3">
    <location>
        <begin position="270"/>
        <end position="311"/>
    </location>
</feature>
<dbReference type="EMBL" id="CAJZBQ010000020">
    <property type="protein sequence ID" value="CAG9318217.1"/>
    <property type="molecule type" value="Genomic_DNA"/>
</dbReference>
<evidence type="ECO:0000256" key="5">
    <source>
        <dbReference type="SAM" id="MobiDB-lite"/>
    </source>
</evidence>